<feature type="binding site" evidence="10">
    <location>
        <position position="162"/>
    </location>
    <ligand>
        <name>a divalent metal cation</name>
        <dbReference type="ChEBI" id="CHEBI:60240"/>
    </ligand>
</feature>
<feature type="domain" description="Malic enzyme NAD-binding" evidence="11">
    <location>
        <begin position="163"/>
        <end position="400"/>
    </location>
</feature>
<dbReference type="PANTHER" id="PTHR43237">
    <property type="entry name" value="NADP-DEPENDENT MALIC ENZYME"/>
    <property type="match status" value="1"/>
</dbReference>
<name>A0A318MX65_9PROT</name>
<accession>A0A318MX65</accession>
<evidence type="ECO:0000256" key="10">
    <source>
        <dbReference type="PIRSR" id="PIRSR036684-3"/>
    </source>
</evidence>
<dbReference type="InterPro" id="IPR042113">
    <property type="entry name" value="P_AcTrfase_dom1"/>
</dbReference>
<dbReference type="SUPFAM" id="SSF51735">
    <property type="entry name" value="NAD(P)-binding Rossmann-fold domains"/>
    <property type="match status" value="1"/>
</dbReference>
<dbReference type="Proteomes" id="UP000247565">
    <property type="component" value="Unassembled WGS sequence"/>
</dbReference>
<dbReference type="PIRSF" id="PIRSF036684">
    <property type="entry name" value="ME_PTA"/>
    <property type="match status" value="1"/>
</dbReference>
<dbReference type="InterPro" id="IPR012188">
    <property type="entry name" value="ME_PTA"/>
</dbReference>
<feature type="binding site" evidence="10">
    <location>
        <position position="287"/>
    </location>
    <ligand>
        <name>a divalent metal cation</name>
        <dbReference type="ChEBI" id="CHEBI:60240"/>
    </ligand>
</feature>
<dbReference type="GO" id="GO:0006108">
    <property type="term" value="P:malate metabolic process"/>
    <property type="evidence" value="ECO:0007669"/>
    <property type="project" value="InterPro"/>
</dbReference>
<dbReference type="GO" id="GO:0004473">
    <property type="term" value="F:malate dehydrogenase (decarboxylating) (NADP+) activity"/>
    <property type="evidence" value="ECO:0007669"/>
    <property type="project" value="UniProtKB-EC"/>
</dbReference>
<dbReference type="InterPro" id="IPR051674">
    <property type="entry name" value="Malate_Decarboxylase"/>
</dbReference>
<keyword evidence="6 13" id="KW-0560">Oxidoreductase</keyword>
<evidence type="ECO:0000256" key="7">
    <source>
        <dbReference type="ARBA" id="ARBA00023268"/>
    </source>
</evidence>
<dbReference type="InterPro" id="IPR042112">
    <property type="entry name" value="P_AcTrfase_dom2"/>
</dbReference>
<dbReference type="Gene3D" id="3.40.50.10750">
    <property type="entry name" value="Isocitrate/Isopropylmalate dehydrogenase-like"/>
    <property type="match status" value="1"/>
</dbReference>
<evidence type="ECO:0000256" key="1">
    <source>
        <dbReference type="ARBA" id="ARBA00001936"/>
    </source>
</evidence>
<dbReference type="EMBL" id="QGLT01000005">
    <property type="protein sequence ID" value="PXY98922.1"/>
    <property type="molecule type" value="Genomic_DNA"/>
</dbReference>
<dbReference type="SMART" id="SM00919">
    <property type="entry name" value="Malic_M"/>
    <property type="match status" value="1"/>
</dbReference>
<comment type="cofactor">
    <cofactor evidence="1">
        <name>Mn(2+)</name>
        <dbReference type="ChEBI" id="CHEBI:29035"/>
    </cofactor>
</comment>
<dbReference type="InterPro" id="IPR036291">
    <property type="entry name" value="NAD(P)-bd_dom_sf"/>
</dbReference>
<dbReference type="Pfam" id="PF00390">
    <property type="entry name" value="malic"/>
    <property type="match status" value="1"/>
</dbReference>
<dbReference type="InterPro" id="IPR045213">
    <property type="entry name" value="Malic_NAD-bd_bact_type"/>
</dbReference>
<reference evidence="13 14" key="1">
    <citation type="submission" date="2018-05" db="EMBL/GenBank/DDBJ databases">
        <title>Reference genomes for bee gut microbiota database.</title>
        <authorList>
            <person name="Ellegaard K.M."/>
        </authorList>
    </citation>
    <scope>NUCLEOTIDE SEQUENCE [LARGE SCALE GENOMIC DNA]</scope>
    <source>
        <strain evidence="13 14">ESL0284</strain>
    </source>
</reference>
<evidence type="ECO:0000256" key="6">
    <source>
        <dbReference type="ARBA" id="ARBA00023002"/>
    </source>
</evidence>
<protein>
    <submittedName>
        <fullName evidence="13">NADP-dependent malic enzyme</fullName>
        <ecNumber evidence="13">1.1.1.40</ecNumber>
    </submittedName>
</protein>
<dbReference type="Pfam" id="PF01515">
    <property type="entry name" value="PTA_PTB"/>
    <property type="match status" value="1"/>
</dbReference>
<evidence type="ECO:0000259" key="12">
    <source>
        <dbReference type="SMART" id="SM01274"/>
    </source>
</evidence>
<dbReference type="GO" id="GO:0051287">
    <property type="term" value="F:NAD binding"/>
    <property type="evidence" value="ECO:0007669"/>
    <property type="project" value="InterPro"/>
</dbReference>
<evidence type="ECO:0000256" key="3">
    <source>
        <dbReference type="ARBA" id="ARBA00007686"/>
    </source>
</evidence>
<feature type="domain" description="Malic enzyme N-terminal" evidence="12">
    <location>
        <begin position="18"/>
        <end position="151"/>
    </location>
</feature>
<evidence type="ECO:0000256" key="5">
    <source>
        <dbReference type="ARBA" id="ARBA00022723"/>
    </source>
</evidence>
<feature type="binding site" evidence="9">
    <location>
        <position position="136"/>
    </location>
    <ligand>
        <name>a divalent metal cation</name>
        <dbReference type="ChEBI" id="CHEBI:60240"/>
    </ligand>
</feature>
<dbReference type="InterPro" id="IPR012302">
    <property type="entry name" value="Malic_NAD-bd"/>
</dbReference>
<sequence length="760" mass="82764">MDHKFKQDALDYHEYPTPGKLTITPTKRMATQTDLSLAYSPGVAAPCLEIKRDPSLASKYTAKSNLVGVISNGTAVLGLGNIGPLAGKPVMEGKAVLFKKFAGIDVFDIEVDANDPEHFCNVVSALEPTFGGINLEDIKAPECFIIEQNLKCRMNIPVFHDDQHGTAIVVSAATINALRIQNKKIEDVKLVTSGAGAAAIACVNLLVTLGLKLENVILTDIDGVVWKGRDPNMPENMARYAKDTQARRLEDVIAGADIFLGVSVAGVLKKEWVAKMASNPLILALANPEPEITPEEVGSIRSDAIMATGRSDHPNQVNNVLCFPFIFRGALDVGATEINEEMKKAAAYALANLATQEANEVVVAAYGGQAPAFGPEYILPKPFDPRLILEIAPAVAKAAMQTGVALRPIDDFNGYLEHLMQFVFRTSQVMQPVFAAVHQHKGLQKVVFSEGENDRVLRAIQTMVNEQMVLPYVIGDQKRIHEKITQLGLSLKIGKDLTVYDPQKDNAFLQTLEKPYQRLVERTGVPPSLAYEQLYRRKSILAAMLLREGHVDAALVGGFGEWYRHFKTLKNIIPKQDGVKEFHTISAMIQSNVALFMGDTYLHLDPTAEEIAELTLLASEMVSMFGMVPRAALLSYSSFGTGKSESALKMKKALAIIREKNPSLEIDGEMQGDAALSETLRSRLIDDSPLRGNANLLIMPSLDAANIGFSLSRVVGNGLQIGPITLGTTKPLHVLTENTTARGIVNLTAIAIRQSLRKKQ</sequence>
<dbReference type="Gene3D" id="3.40.50.10380">
    <property type="entry name" value="Malic enzyme, N-terminal domain"/>
    <property type="match status" value="1"/>
</dbReference>
<proteinExistence type="inferred from homology"/>
<keyword evidence="14" id="KW-1185">Reference proteome</keyword>
<evidence type="ECO:0000259" key="11">
    <source>
        <dbReference type="SMART" id="SM00919"/>
    </source>
</evidence>
<comment type="caution">
    <text evidence="13">The sequence shown here is derived from an EMBL/GenBank/DDBJ whole genome shotgun (WGS) entry which is preliminary data.</text>
</comment>
<dbReference type="GO" id="GO:0046872">
    <property type="term" value="F:metal ion binding"/>
    <property type="evidence" value="ECO:0007669"/>
    <property type="project" value="UniProtKB-KW"/>
</dbReference>
<evidence type="ECO:0000256" key="2">
    <source>
        <dbReference type="ARBA" id="ARBA00001946"/>
    </source>
</evidence>
<dbReference type="InterPro" id="IPR012301">
    <property type="entry name" value="Malic_N_dom"/>
</dbReference>
<evidence type="ECO:0000313" key="14">
    <source>
        <dbReference type="Proteomes" id="UP000247565"/>
    </source>
</evidence>
<dbReference type="FunFam" id="3.40.50.10380:FF:000003">
    <property type="entry name" value="NADP-dependent malic enzyme"/>
    <property type="match status" value="1"/>
</dbReference>
<dbReference type="SUPFAM" id="SSF53659">
    <property type="entry name" value="Isocitrate/Isopropylmalate dehydrogenase-like"/>
    <property type="match status" value="1"/>
</dbReference>
<keyword evidence="10" id="KW-0521">NADP</keyword>
<comment type="similarity">
    <text evidence="3">In the N-terminal section; belongs to the malic enzymes family.</text>
</comment>
<gene>
    <name evidence="13" type="ORF">DK869_08100</name>
</gene>
<organism evidence="13 14">
    <name type="scientific">Commensalibacter melissae</name>
    <dbReference type="NCBI Taxonomy" id="2070537"/>
    <lineage>
        <taxon>Bacteria</taxon>
        <taxon>Pseudomonadati</taxon>
        <taxon>Pseudomonadota</taxon>
        <taxon>Alphaproteobacteria</taxon>
        <taxon>Acetobacterales</taxon>
        <taxon>Acetobacteraceae</taxon>
    </lineage>
</organism>
<keyword evidence="5 9" id="KW-0479">Metal-binding</keyword>
<dbReference type="Gene3D" id="3.40.50.720">
    <property type="entry name" value="NAD(P)-binding Rossmann-like Domain"/>
    <property type="match status" value="1"/>
</dbReference>
<dbReference type="AlphaFoldDB" id="A0A318MX65"/>
<dbReference type="Pfam" id="PF03949">
    <property type="entry name" value="Malic_M"/>
    <property type="match status" value="1"/>
</dbReference>
<feature type="active site" description="Proton acceptor" evidence="8">
    <location>
        <position position="94"/>
    </location>
</feature>
<dbReference type="SUPFAM" id="SSF53223">
    <property type="entry name" value="Aminoacid dehydrogenase-like, N-terminal domain"/>
    <property type="match status" value="1"/>
</dbReference>
<evidence type="ECO:0000313" key="13">
    <source>
        <dbReference type="EMBL" id="PXY98922.1"/>
    </source>
</evidence>
<feature type="binding site" evidence="10">
    <location>
        <begin position="76"/>
        <end position="83"/>
    </location>
    <ligand>
        <name>NADP(+)</name>
        <dbReference type="ChEBI" id="CHEBI:58349"/>
    </ligand>
</feature>
<dbReference type="EC" id="1.1.1.40" evidence="13"/>
<comment type="similarity">
    <text evidence="4">In the C-terminal section; belongs to the phosphate acetyltransferase and butyryltransferase family.</text>
</comment>
<evidence type="ECO:0000256" key="4">
    <source>
        <dbReference type="ARBA" id="ARBA00008756"/>
    </source>
</evidence>
<dbReference type="SMART" id="SM01274">
    <property type="entry name" value="malic"/>
    <property type="match status" value="1"/>
</dbReference>
<evidence type="ECO:0000256" key="9">
    <source>
        <dbReference type="PIRSR" id="PIRSR036684-2"/>
    </source>
</evidence>
<comment type="cofactor">
    <cofactor evidence="2">
        <name>Mg(2+)</name>
        <dbReference type="ChEBI" id="CHEBI:18420"/>
    </cofactor>
</comment>
<dbReference type="InterPro" id="IPR037062">
    <property type="entry name" value="Malic_N_dom_sf"/>
</dbReference>
<dbReference type="PANTHER" id="PTHR43237:SF4">
    <property type="entry name" value="NADP-DEPENDENT MALIC ENZYME"/>
    <property type="match status" value="1"/>
</dbReference>
<evidence type="ECO:0000256" key="8">
    <source>
        <dbReference type="PIRSR" id="PIRSR036684-1"/>
    </source>
</evidence>
<dbReference type="FunFam" id="3.40.50.720:FF:000095">
    <property type="entry name" value="NADP-dependent malic enzyme"/>
    <property type="match status" value="1"/>
</dbReference>
<dbReference type="InterPro" id="IPR002505">
    <property type="entry name" value="PTA_PTB"/>
</dbReference>
<dbReference type="OrthoDB" id="9805787at2"/>
<dbReference type="Gene3D" id="3.40.50.10950">
    <property type="match status" value="1"/>
</dbReference>
<dbReference type="RefSeq" id="WP_110439514.1">
    <property type="nucleotide sequence ID" value="NZ_CP046393.1"/>
</dbReference>
<dbReference type="GO" id="GO:0016746">
    <property type="term" value="F:acyltransferase activity"/>
    <property type="evidence" value="ECO:0007669"/>
    <property type="project" value="InterPro"/>
</dbReference>
<keyword evidence="7" id="KW-0511">Multifunctional enzyme</keyword>
<dbReference type="CDD" id="cd05311">
    <property type="entry name" value="NAD_bind_2_malic_enz"/>
    <property type="match status" value="1"/>
</dbReference>
<dbReference type="InterPro" id="IPR046346">
    <property type="entry name" value="Aminoacid_DH-like_N_sf"/>
</dbReference>
<feature type="binding site" evidence="9">
    <location>
        <position position="137"/>
    </location>
    <ligand>
        <name>a divalent metal cation</name>
        <dbReference type="ChEBI" id="CHEBI:60240"/>
    </ligand>
</feature>